<evidence type="ECO:0000256" key="6">
    <source>
        <dbReference type="PIRSR" id="PIRSR610300-51"/>
    </source>
</evidence>
<keyword evidence="4" id="KW-0560">Oxidoreductase</keyword>
<feature type="binding site" evidence="6">
    <location>
        <position position="97"/>
    </location>
    <ligand>
        <name>Fe cation</name>
        <dbReference type="ChEBI" id="CHEBI:24875"/>
        <note>catalytic</note>
    </ligand>
</feature>
<dbReference type="PANTHER" id="PTHR12918">
    <property type="entry name" value="CYSTEINE DIOXYGENASE"/>
    <property type="match status" value="1"/>
</dbReference>
<dbReference type="RefSeq" id="WP_111069104.1">
    <property type="nucleotide sequence ID" value="NZ_CP029831.1"/>
</dbReference>
<feature type="binding site" evidence="6">
    <location>
        <position position="150"/>
    </location>
    <ligand>
        <name>Fe cation</name>
        <dbReference type="ChEBI" id="CHEBI:24875"/>
        <note>catalytic</note>
    </ligand>
</feature>
<dbReference type="GO" id="GO:0016702">
    <property type="term" value="F:oxidoreductase activity, acting on single donors with incorporation of molecular oxygen, incorporation of two atoms of oxygen"/>
    <property type="evidence" value="ECO:0007669"/>
    <property type="project" value="InterPro"/>
</dbReference>
<gene>
    <name evidence="7" type="ORF">DM194_18955</name>
</gene>
<dbReference type="PANTHER" id="PTHR12918:SF1">
    <property type="entry name" value="CYSTEINE DIOXYGENASE TYPE 1"/>
    <property type="match status" value="1"/>
</dbReference>
<organism evidence="7 8">
    <name type="scientific">Azospirillum ramasamyi</name>
    <dbReference type="NCBI Taxonomy" id="682998"/>
    <lineage>
        <taxon>Bacteria</taxon>
        <taxon>Pseudomonadati</taxon>
        <taxon>Pseudomonadota</taxon>
        <taxon>Alphaproteobacteria</taxon>
        <taxon>Rhodospirillales</taxon>
        <taxon>Azospirillaceae</taxon>
        <taxon>Azospirillum</taxon>
    </lineage>
</organism>
<dbReference type="InterPro" id="IPR010300">
    <property type="entry name" value="CDO_1"/>
</dbReference>
<dbReference type="InterPro" id="IPR011051">
    <property type="entry name" value="RmlC_Cupin_sf"/>
</dbReference>
<keyword evidence="5 6" id="KW-0408">Iron</keyword>
<proteinExistence type="inferred from homology"/>
<evidence type="ECO:0000256" key="1">
    <source>
        <dbReference type="ARBA" id="ARBA00006622"/>
    </source>
</evidence>
<name>A0A2U9SA56_9PROT</name>
<dbReference type="Proteomes" id="UP000249605">
    <property type="component" value="Plasmid unnamed7"/>
</dbReference>
<evidence type="ECO:0000313" key="8">
    <source>
        <dbReference type="Proteomes" id="UP000249605"/>
    </source>
</evidence>
<dbReference type="Gene3D" id="1.20.5.440">
    <property type="entry name" value="ATP synthase delta/epsilon subunit, C-terminal domain"/>
    <property type="match status" value="1"/>
</dbReference>
<accession>A0A2U9SA56</accession>
<dbReference type="OrthoDB" id="7059163at2"/>
<evidence type="ECO:0000256" key="4">
    <source>
        <dbReference type="ARBA" id="ARBA00023002"/>
    </source>
</evidence>
<dbReference type="Pfam" id="PF05995">
    <property type="entry name" value="CDO_I"/>
    <property type="match status" value="1"/>
</dbReference>
<keyword evidence="3 7" id="KW-0223">Dioxygenase</keyword>
<sequence>MPDSLSTETAAPNLPRLRGFIADLTRLVERHGDDEAAVLDAGRGLLAGLIAVDDWLPDAYARPDPVHYRQYLLHCDPYERFSVVSFVWGPGQRTPIHDHTVWGLVGVLRGAERSQRYDLQPQEGPLLAHPPEILNTGSVEAVSPRIGDVHAIANALADRPSISIHVYGGNIGAIRRSMFDPLTGRRKPFISGYANAALPNLWDRSQPVHHAA</sequence>
<evidence type="ECO:0000256" key="2">
    <source>
        <dbReference type="ARBA" id="ARBA00022723"/>
    </source>
</evidence>
<dbReference type="KEGG" id="azm:DM194_18955"/>
<keyword evidence="8" id="KW-1185">Reference proteome</keyword>
<comment type="similarity">
    <text evidence="1">Belongs to the cysteine dioxygenase family.</text>
</comment>
<dbReference type="InterPro" id="IPR014710">
    <property type="entry name" value="RmlC-like_jellyroll"/>
</dbReference>
<evidence type="ECO:0000256" key="3">
    <source>
        <dbReference type="ARBA" id="ARBA00022964"/>
    </source>
</evidence>
<evidence type="ECO:0000256" key="5">
    <source>
        <dbReference type="ARBA" id="ARBA00023004"/>
    </source>
</evidence>
<dbReference type="SUPFAM" id="SSF51182">
    <property type="entry name" value="RmlC-like cupins"/>
    <property type="match status" value="1"/>
</dbReference>
<evidence type="ECO:0000313" key="7">
    <source>
        <dbReference type="EMBL" id="AWU96364.1"/>
    </source>
</evidence>
<dbReference type="GO" id="GO:0008198">
    <property type="term" value="F:ferrous iron binding"/>
    <property type="evidence" value="ECO:0007669"/>
    <property type="project" value="TreeGrafter"/>
</dbReference>
<reference evidence="7 8" key="1">
    <citation type="submission" date="2018-06" db="EMBL/GenBank/DDBJ databases">
        <title>Complete genome sequencing of Azospirillum sp. M2T2B2.</title>
        <authorList>
            <person name="Heo J."/>
            <person name="Kim S.-J."/>
            <person name="Kwon S.-W."/>
            <person name="Anandham R."/>
        </authorList>
    </citation>
    <scope>NUCLEOTIDE SEQUENCE [LARGE SCALE GENOMIC DNA]</scope>
    <source>
        <strain evidence="7 8">M2T2B2</strain>
        <plasmid evidence="7 8">unnamed7</plasmid>
    </source>
</reference>
<keyword evidence="7" id="KW-0614">Plasmid</keyword>
<dbReference type="Gene3D" id="2.60.120.10">
    <property type="entry name" value="Jelly Rolls"/>
    <property type="match status" value="1"/>
</dbReference>
<keyword evidence="2 6" id="KW-0479">Metal-binding</keyword>
<dbReference type="AlphaFoldDB" id="A0A2U9SA56"/>
<geneLocation type="plasmid" evidence="7 8">
    <name>unnamed7</name>
</geneLocation>
<feature type="binding site" evidence="6">
    <location>
        <position position="99"/>
    </location>
    <ligand>
        <name>Fe cation</name>
        <dbReference type="ChEBI" id="CHEBI:24875"/>
        <note>catalytic</note>
    </ligand>
</feature>
<dbReference type="CDD" id="cd10548">
    <property type="entry name" value="cupin_CDO"/>
    <property type="match status" value="1"/>
</dbReference>
<protein>
    <submittedName>
        <fullName evidence="7">Cysteine dioxygenase</fullName>
    </submittedName>
</protein>
<dbReference type="EMBL" id="CP029831">
    <property type="protein sequence ID" value="AWU96364.1"/>
    <property type="molecule type" value="Genomic_DNA"/>
</dbReference>